<dbReference type="InterPro" id="IPR050741">
    <property type="entry name" value="Acyl-CoA_dehydrogenase"/>
</dbReference>
<dbReference type="Gene3D" id="2.40.110.10">
    <property type="entry name" value="Butyryl-CoA Dehydrogenase, subunit A, domain 2"/>
    <property type="match status" value="1"/>
</dbReference>
<feature type="domain" description="Acyl-CoA dehydrogenase C-terminal bacterial-type" evidence="18">
    <location>
        <begin position="519"/>
        <end position="802"/>
    </location>
</feature>
<feature type="domain" description="Acyl-CoA oxidase/dehydrogenase middle" evidence="16">
    <location>
        <begin position="242"/>
        <end position="348"/>
    </location>
</feature>
<comment type="pathway">
    <text evidence="2">Lipid metabolism; fatty acid beta-oxidation.</text>
</comment>
<dbReference type="InterPro" id="IPR015396">
    <property type="entry name" value="FadE_C"/>
</dbReference>
<evidence type="ECO:0000256" key="10">
    <source>
        <dbReference type="ARBA" id="ARBA00023002"/>
    </source>
</evidence>
<dbReference type="Gene3D" id="1.10.540.10">
    <property type="entry name" value="Acyl-CoA dehydrogenase/oxidase, N-terminal domain"/>
    <property type="match status" value="1"/>
</dbReference>
<accession>A4BUX1</accession>
<dbReference type="Pfam" id="PF00441">
    <property type="entry name" value="Acyl-CoA_dh_1"/>
    <property type="match status" value="1"/>
</dbReference>
<evidence type="ECO:0000256" key="12">
    <source>
        <dbReference type="ARBA" id="ARBA00047882"/>
    </source>
</evidence>
<evidence type="ECO:0000256" key="5">
    <source>
        <dbReference type="ARBA" id="ARBA00012040"/>
    </source>
</evidence>
<sequence length="830" mass="91741">MYALIATLIGIAGVWVLAYAGVSRTIWTAAITAYLLALFITGGLGALGLLIAAVLFIPAAVVLNVGKIRRQLIARPVFDLFRATLPALSATEQEALEAGDIWWEAELFRGQPNWSKLLGFQVTQFTPEEQAFLDHQVEMLCEMLDQDRIVRKDHDLPPQVWDYLKREGFFSLIIPKEYGGRAFSSLAQSTVVTKISTRSLDAAVTVMVPNSLGPGELLMKYGTQPQKDYWLPRLADGREIPCFALTGPDVGSDAGSMPDYGIVCKGERRGQEVLGIRLSFRKRYITLAPVATVLGLAFKLYDPQRLLGDEEQLGITCALIPANHPGVRIGRRHFPMGLAFMNGPIEGEDVFIPLDWIIGGQSMAGKGWRMLVECLAVGRAISLPALGAAASKLSYRMTGAYARIRQQFKLPIGEFEGVQEAMARIAGRTYLLEATRVLTASAGDLGVKPAVVSAIAKYHMTEHMRRSVNDAMDVHGGRTIIYGPRNYLGYVYQSIPVAITVEGANILTRSLIIFGQGAIRCHPYVLDEMAAVHDSDSQRGLERFDRLLSAHITYTSSRGVRAFTHALTRARLAAAPVVGPTARYYRELTRMSAALAFVADVTLGVLGGELKRKERLSARLGDVLSNLYLASAVLKYHADAGRPEQELASVQWALEFCLSAIYEAFDGFFDNFPAIGLGRVLRFVVFPLGRPYKAPSDRISARLARQMMEAGGVRDRITQHVYLGRSAADPVGRIEAAFNMLLRAERPYQRFIKALGKEAIKGYTFEEQLASCLEHGVLDREQAELVREYERLRWDVIQTDAFDPAELAPEEERKALSARREVAWARQAVE</sequence>
<feature type="domain" description="Acyl-CoA dehydrogenase/oxidase N-terminal" evidence="17">
    <location>
        <begin position="126"/>
        <end position="237"/>
    </location>
</feature>
<keyword evidence="14" id="KW-1133">Transmembrane helix</keyword>
<reference evidence="19 20" key="1">
    <citation type="submission" date="2006-02" db="EMBL/GenBank/DDBJ databases">
        <authorList>
            <person name="Waterbury J."/>
            <person name="Ferriera S."/>
            <person name="Johnson J."/>
            <person name="Kravitz S."/>
            <person name="Halpern A."/>
            <person name="Remington K."/>
            <person name="Beeson K."/>
            <person name="Tran B."/>
            <person name="Rogers Y.-H."/>
            <person name="Friedman R."/>
            <person name="Venter J.C."/>
        </authorList>
    </citation>
    <scope>NUCLEOTIDE SEQUENCE [LARGE SCALE GENOMIC DNA]</scope>
    <source>
        <strain evidence="19 20">Nb-231</strain>
    </source>
</reference>
<dbReference type="GO" id="GO:0005737">
    <property type="term" value="C:cytoplasm"/>
    <property type="evidence" value="ECO:0007669"/>
    <property type="project" value="TreeGrafter"/>
</dbReference>
<comment type="catalytic activity">
    <reaction evidence="12">
        <text>a medium-chain 2,3-saturated fatty acyl-CoA + oxidized [electron-transfer flavoprotein] + H(+) = a medium-chain (2E)-enoyl-CoA + reduced [electron-transfer flavoprotein]</text>
        <dbReference type="Rhea" id="RHEA:14477"/>
        <dbReference type="Rhea" id="RHEA-COMP:10685"/>
        <dbReference type="Rhea" id="RHEA-COMP:10686"/>
        <dbReference type="ChEBI" id="CHEBI:15378"/>
        <dbReference type="ChEBI" id="CHEBI:57692"/>
        <dbReference type="ChEBI" id="CHEBI:58307"/>
        <dbReference type="ChEBI" id="CHEBI:83723"/>
        <dbReference type="ChEBI" id="CHEBI:83726"/>
        <dbReference type="EC" id="1.3.8.7"/>
    </reaction>
</comment>
<evidence type="ECO:0000259" key="18">
    <source>
        <dbReference type="Pfam" id="PF09317"/>
    </source>
</evidence>
<dbReference type="GO" id="GO:0070991">
    <property type="term" value="F:medium-chain fatty acyl-CoA dehydrogenase activity"/>
    <property type="evidence" value="ECO:0007669"/>
    <property type="project" value="UniProtKB-EC"/>
</dbReference>
<evidence type="ECO:0000256" key="9">
    <source>
        <dbReference type="ARBA" id="ARBA00022832"/>
    </source>
</evidence>
<keyword evidence="10" id="KW-0560">Oxidoreductase</keyword>
<protein>
    <recommendedName>
        <fullName evidence="6">Acyl-coenzyme A dehydrogenase</fullName>
        <ecNumber evidence="4">1.3.8.7</ecNumber>
        <ecNumber evidence="5">1.3.8.8</ecNumber>
    </recommendedName>
</protein>
<dbReference type="GO" id="GO:0050660">
    <property type="term" value="F:flavin adenine dinucleotide binding"/>
    <property type="evidence" value="ECO:0007669"/>
    <property type="project" value="InterPro"/>
</dbReference>
<dbReference type="Gene3D" id="1.20.140.10">
    <property type="entry name" value="Butyryl-CoA Dehydrogenase, subunit A, domain 3"/>
    <property type="match status" value="1"/>
</dbReference>
<dbReference type="HOGENOM" id="CLU_012192_0_0_6"/>
<comment type="caution">
    <text evidence="19">The sequence shown here is derived from an EMBL/GenBank/DDBJ whole genome shotgun (WGS) entry which is preliminary data.</text>
</comment>
<evidence type="ECO:0000256" key="4">
    <source>
        <dbReference type="ARBA" id="ARBA00012033"/>
    </source>
</evidence>
<dbReference type="SUPFAM" id="SSF56645">
    <property type="entry name" value="Acyl-CoA dehydrogenase NM domain-like"/>
    <property type="match status" value="1"/>
</dbReference>
<keyword evidence="14" id="KW-0812">Transmembrane</keyword>
<evidence type="ECO:0000256" key="6">
    <source>
        <dbReference type="ARBA" id="ARBA00020144"/>
    </source>
</evidence>
<feature type="domain" description="Acyl-CoA dehydrogenase/oxidase C-terminal" evidence="15">
    <location>
        <begin position="365"/>
        <end position="511"/>
    </location>
</feature>
<dbReference type="Pfam" id="PF02770">
    <property type="entry name" value="Acyl-CoA_dh_M"/>
    <property type="match status" value="1"/>
</dbReference>
<comment type="catalytic activity">
    <reaction evidence="13">
        <text>a long-chain 2,3-saturated fatty acyl-CoA + oxidized [electron-transfer flavoprotein] + H(+) = a long-chain (2E)-enoyl-CoA + reduced [electron-transfer flavoprotein]</text>
        <dbReference type="Rhea" id="RHEA:17721"/>
        <dbReference type="Rhea" id="RHEA-COMP:10685"/>
        <dbReference type="Rhea" id="RHEA-COMP:10686"/>
        <dbReference type="ChEBI" id="CHEBI:15378"/>
        <dbReference type="ChEBI" id="CHEBI:57692"/>
        <dbReference type="ChEBI" id="CHEBI:58307"/>
        <dbReference type="ChEBI" id="CHEBI:83721"/>
        <dbReference type="ChEBI" id="CHEBI:83727"/>
        <dbReference type="EC" id="1.3.8.8"/>
    </reaction>
</comment>
<feature type="transmembrane region" description="Helical" evidence="14">
    <location>
        <begin position="30"/>
        <end position="63"/>
    </location>
</feature>
<dbReference type="eggNOG" id="COG1960">
    <property type="taxonomic scope" value="Bacteria"/>
</dbReference>
<dbReference type="RefSeq" id="WP_005000840.1">
    <property type="nucleotide sequence ID" value="NZ_CH672427.1"/>
</dbReference>
<comment type="cofactor">
    <cofactor evidence="1">
        <name>FAD</name>
        <dbReference type="ChEBI" id="CHEBI:57692"/>
    </cofactor>
</comment>
<dbReference type="NCBIfam" id="NF009586">
    <property type="entry name" value="PRK13026.1"/>
    <property type="match status" value="1"/>
</dbReference>
<evidence type="ECO:0000256" key="13">
    <source>
        <dbReference type="ARBA" id="ARBA00049247"/>
    </source>
</evidence>
<evidence type="ECO:0000259" key="16">
    <source>
        <dbReference type="Pfam" id="PF02770"/>
    </source>
</evidence>
<dbReference type="GO" id="GO:0033539">
    <property type="term" value="P:fatty acid beta-oxidation using acyl-CoA dehydrogenase"/>
    <property type="evidence" value="ECO:0007669"/>
    <property type="project" value="InterPro"/>
</dbReference>
<comment type="similarity">
    <text evidence="3">Belongs to the acyl-CoA dehydrogenase family.</text>
</comment>
<evidence type="ECO:0000256" key="2">
    <source>
        <dbReference type="ARBA" id="ARBA00005005"/>
    </source>
</evidence>
<evidence type="ECO:0000256" key="1">
    <source>
        <dbReference type="ARBA" id="ARBA00001974"/>
    </source>
</evidence>
<dbReference type="EMBL" id="AAOF01000021">
    <property type="protein sequence ID" value="EAR20485.1"/>
    <property type="molecule type" value="Genomic_DNA"/>
</dbReference>
<dbReference type="EC" id="1.3.8.8" evidence="5"/>
<evidence type="ECO:0000259" key="15">
    <source>
        <dbReference type="Pfam" id="PF00441"/>
    </source>
</evidence>
<dbReference type="InterPro" id="IPR036250">
    <property type="entry name" value="AcylCo_DH-like_C"/>
</dbReference>
<dbReference type="PANTHER" id="PTHR48083">
    <property type="entry name" value="MEDIUM-CHAIN SPECIFIC ACYL-COA DEHYDROGENASE, MITOCHONDRIAL-RELATED"/>
    <property type="match status" value="1"/>
</dbReference>
<dbReference type="Pfam" id="PF02771">
    <property type="entry name" value="Acyl-CoA_dh_N"/>
    <property type="match status" value="1"/>
</dbReference>
<dbReference type="SUPFAM" id="SSF47203">
    <property type="entry name" value="Acyl-CoA dehydrogenase C-terminal domain-like"/>
    <property type="match status" value="1"/>
</dbReference>
<evidence type="ECO:0000259" key="17">
    <source>
        <dbReference type="Pfam" id="PF02771"/>
    </source>
</evidence>
<dbReference type="STRING" id="314278.NB231_07025"/>
<dbReference type="PANTHER" id="PTHR48083:SF33">
    <property type="entry name" value="ACYL-COENZYME A DEHYDROGENASE"/>
    <property type="match status" value="1"/>
</dbReference>
<dbReference type="Pfam" id="PF09317">
    <property type="entry name" value="ACDH_C"/>
    <property type="match status" value="1"/>
</dbReference>
<dbReference type="InterPro" id="IPR046373">
    <property type="entry name" value="Acyl-CoA_Oxase/DH_mid-dom_sf"/>
</dbReference>
<keyword evidence="20" id="KW-1185">Reference proteome</keyword>
<dbReference type="InterPro" id="IPR009075">
    <property type="entry name" value="AcylCo_DH/oxidase_C"/>
</dbReference>
<dbReference type="NCBIfam" id="NF007000">
    <property type="entry name" value="PRK09463.1"/>
    <property type="match status" value="1"/>
</dbReference>
<gene>
    <name evidence="19" type="ORF">NB231_07025</name>
</gene>
<evidence type="ECO:0000256" key="3">
    <source>
        <dbReference type="ARBA" id="ARBA00009347"/>
    </source>
</evidence>
<organism evidence="19 20">
    <name type="scientific">Nitrococcus mobilis Nb-231</name>
    <dbReference type="NCBI Taxonomy" id="314278"/>
    <lineage>
        <taxon>Bacteria</taxon>
        <taxon>Pseudomonadati</taxon>
        <taxon>Pseudomonadota</taxon>
        <taxon>Gammaproteobacteria</taxon>
        <taxon>Chromatiales</taxon>
        <taxon>Ectothiorhodospiraceae</taxon>
        <taxon>Nitrococcus</taxon>
    </lineage>
</organism>
<evidence type="ECO:0000256" key="8">
    <source>
        <dbReference type="ARBA" id="ARBA00022827"/>
    </source>
</evidence>
<dbReference type="GO" id="GO:0004466">
    <property type="term" value="F:long-chain fatty acyl-CoA dehydrogenase activity"/>
    <property type="evidence" value="ECO:0007669"/>
    <property type="project" value="UniProtKB-EC"/>
</dbReference>
<keyword evidence="7" id="KW-0285">Flavoprotein</keyword>
<dbReference type="AlphaFoldDB" id="A4BUX1"/>
<dbReference type="InterPro" id="IPR009100">
    <property type="entry name" value="AcylCoA_DH/oxidase_NM_dom_sf"/>
</dbReference>
<evidence type="ECO:0000256" key="14">
    <source>
        <dbReference type="SAM" id="Phobius"/>
    </source>
</evidence>
<keyword evidence="8" id="KW-0274">FAD</keyword>
<proteinExistence type="inferred from homology"/>
<dbReference type="FunFam" id="1.20.140.10:FF:000009">
    <property type="entry name" value="Acyl-CoA dehydrogenase"/>
    <property type="match status" value="1"/>
</dbReference>
<keyword evidence="9" id="KW-0276">Fatty acid metabolism</keyword>
<keyword evidence="14" id="KW-0472">Membrane</keyword>
<dbReference type="UniPathway" id="UPA00659"/>
<name>A4BUX1_9GAMM</name>
<evidence type="ECO:0000313" key="19">
    <source>
        <dbReference type="EMBL" id="EAR20485.1"/>
    </source>
</evidence>
<dbReference type="Proteomes" id="UP000003374">
    <property type="component" value="Unassembled WGS sequence"/>
</dbReference>
<dbReference type="OrthoDB" id="9802447at2"/>
<evidence type="ECO:0000256" key="7">
    <source>
        <dbReference type="ARBA" id="ARBA00022630"/>
    </source>
</evidence>
<dbReference type="EC" id="1.3.8.7" evidence="4"/>
<dbReference type="InterPro" id="IPR037069">
    <property type="entry name" value="AcylCoA_DH/ox_N_sf"/>
</dbReference>
<keyword evidence="11" id="KW-0443">Lipid metabolism</keyword>
<dbReference type="InterPro" id="IPR013786">
    <property type="entry name" value="AcylCoA_DH/ox_N"/>
</dbReference>
<dbReference type="InterPro" id="IPR006091">
    <property type="entry name" value="Acyl-CoA_Oxase/DH_mid-dom"/>
</dbReference>
<evidence type="ECO:0000256" key="11">
    <source>
        <dbReference type="ARBA" id="ARBA00023098"/>
    </source>
</evidence>
<dbReference type="FunFam" id="2.40.110.10:FF:000010">
    <property type="entry name" value="Acyl-CoA dehydrogenase"/>
    <property type="match status" value="1"/>
</dbReference>
<dbReference type="FunFam" id="1.10.540.10:FF:000004">
    <property type="entry name" value="Acyl-CoA dehydrogenase"/>
    <property type="match status" value="1"/>
</dbReference>
<evidence type="ECO:0000313" key="20">
    <source>
        <dbReference type="Proteomes" id="UP000003374"/>
    </source>
</evidence>